<reference evidence="12" key="2">
    <citation type="submission" date="2022-06" db="UniProtKB">
        <authorList>
            <consortium name="EnsemblMetazoa"/>
        </authorList>
    </citation>
    <scope>IDENTIFICATION</scope>
    <source>
        <strain evidence="12">DF5081</strain>
    </source>
</reference>
<dbReference type="Proteomes" id="UP000005237">
    <property type="component" value="Unassembled WGS sequence"/>
</dbReference>
<dbReference type="GO" id="GO:0015078">
    <property type="term" value="F:proton transmembrane transporter activity"/>
    <property type="evidence" value="ECO:0007669"/>
    <property type="project" value="InterPro"/>
</dbReference>
<evidence type="ECO:0000256" key="9">
    <source>
        <dbReference type="ARBA" id="ARBA00023136"/>
    </source>
</evidence>
<dbReference type="EnsemblMetazoa" id="CJA10141.1">
    <property type="protein sequence ID" value="CJA10141.1"/>
    <property type="gene ID" value="WBGene00129345"/>
</dbReference>
<evidence type="ECO:0000256" key="10">
    <source>
        <dbReference type="ARBA" id="ARBA00023310"/>
    </source>
</evidence>
<dbReference type="PANTHER" id="PTHR21435">
    <property type="entry name" value="MITOCHONDRIAL IMPORT INNER MEMBRANE TRANSLOCASE SUBUNIT TIM29"/>
    <property type="match status" value="1"/>
</dbReference>
<evidence type="ECO:0000256" key="5">
    <source>
        <dbReference type="ARBA" id="ARBA00022781"/>
    </source>
</evidence>
<proteinExistence type="inferred from homology"/>
<evidence type="ECO:0000313" key="13">
    <source>
        <dbReference type="Proteomes" id="UP000005237"/>
    </source>
</evidence>
<comment type="function">
    <text evidence="11">Subunit e, of the mitochondrial membrane ATP synthase complex (F(1)F(0) ATP synthase or Complex V) that produces ATP from ADP in the presence of a proton gradient across the membrane which is generated by electron transport complexes of the respiratory chain. ATP synthase complex consist of a soluble F(1) head domain - the catalytic core - and a membrane F(1) domain - the membrane proton channel. These two domains are linked by a central stalk rotating inside the F(1) region and a stationary peripheral stalk. During catalysis, ATP synthesis in the catalytic domain of F(1) is coupled via a rotary mechanism of the central stalk subunits to proton translocation. In vivo, can only synthesize ATP although its ATP hydrolase activity can be activated artificially in vitro. Part of the complex F(0) domain.</text>
</comment>
<accession>A0A8R1HZ03</accession>
<comment type="subcellular location">
    <subcellularLocation>
        <location evidence="1 11">Mitochondrion inner membrane</location>
    </subcellularLocation>
</comment>
<keyword evidence="3 11" id="KW-0813">Transport</keyword>
<dbReference type="InterPro" id="IPR019322">
    <property type="entry name" value="TIMM29"/>
</dbReference>
<keyword evidence="6 11" id="KW-0999">Mitochondrion inner membrane</keyword>
<dbReference type="Pfam" id="PF05680">
    <property type="entry name" value="ATP-synt_E"/>
    <property type="match status" value="1"/>
</dbReference>
<evidence type="ECO:0000256" key="8">
    <source>
        <dbReference type="ARBA" id="ARBA00023128"/>
    </source>
</evidence>
<keyword evidence="9" id="KW-0472">Membrane</keyword>
<evidence type="ECO:0000256" key="3">
    <source>
        <dbReference type="ARBA" id="ARBA00022448"/>
    </source>
</evidence>
<dbReference type="GO" id="GO:0045259">
    <property type="term" value="C:proton-transporting ATP synthase complex"/>
    <property type="evidence" value="ECO:0007669"/>
    <property type="project" value="UniProtKB-UniRule"/>
</dbReference>
<evidence type="ECO:0000313" key="12">
    <source>
        <dbReference type="EnsemblMetazoa" id="CJA10141.1"/>
    </source>
</evidence>
<dbReference type="Pfam" id="PF10171">
    <property type="entry name" value="Tim29"/>
    <property type="match status" value="1"/>
</dbReference>
<keyword evidence="10 11" id="KW-0066">ATP synthesis</keyword>
<name>A0A8R1HZ03_CAEJA</name>
<organism evidence="12 13">
    <name type="scientific">Caenorhabditis japonica</name>
    <dbReference type="NCBI Taxonomy" id="281687"/>
    <lineage>
        <taxon>Eukaryota</taxon>
        <taxon>Metazoa</taxon>
        <taxon>Ecdysozoa</taxon>
        <taxon>Nematoda</taxon>
        <taxon>Chromadorea</taxon>
        <taxon>Rhabditida</taxon>
        <taxon>Rhabditina</taxon>
        <taxon>Rhabditomorpha</taxon>
        <taxon>Rhabditoidea</taxon>
        <taxon>Rhabditidae</taxon>
        <taxon>Peloderinae</taxon>
        <taxon>Caenorhabditis</taxon>
    </lineage>
</organism>
<keyword evidence="13" id="KW-1185">Reference proteome</keyword>
<keyword evidence="8 11" id="KW-0496">Mitochondrion</keyword>
<keyword evidence="5 11" id="KW-0375">Hydrogen ion transport</keyword>
<comment type="subunit">
    <text evidence="11">F-type ATPases have 2 components, CF(1) - the catalytic core - and CF(0) - the membrane proton channel. CF(1) and CF(0) have multiple subunits.</text>
</comment>
<reference evidence="13" key="1">
    <citation type="submission" date="2010-08" db="EMBL/GenBank/DDBJ databases">
        <authorList>
            <consortium name="Caenorhabditis japonica Sequencing Consortium"/>
            <person name="Wilson R.K."/>
        </authorList>
    </citation>
    <scope>NUCLEOTIDE SEQUENCE [LARGE SCALE GENOMIC DNA]</scope>
    <source>
        <strain evidence="13">DF5081</strain>
    </source>
</reference>
<evidence type="ECO:0000256" key="11">
    <source>
        <dbReference type="RuleBase" id="RU367005"/>
    </source>
</evidence>
<keyword evidence="7 11" id="KW-0406">Ion transport</keyword>
<dbReference type="GO" id="GO:0015986">
    <property type="term" value="P:proton motive force-driven ATP synthesis"/>
    <property type="evidence" value="ECO:0007669"/>
    <property type="project" value="InterPro"/>
</dbReference>
<evidence type="ECO:0000256" key="4">
    <source>
        <dbReference type="ARBA" id="ARBA00022547"/>
    </source>
</evidence>
<dbReference type="AlphaFoldDB" id="A0A8R1HZ03"/>
<evidence type="ECO:0000256" key="6">
    <source>
        <dbReference type="ARBA" id="ARBA00022792"/>
    </source>
</evidence>
<comment type="similarity">
    <text evidence="2 11">Belongs to the ATPase e subunit family.</text>
</comment>
<keyword evidence="4 11" id="KW-0138">CF(0)</keyword>
<protein>
    <recommendedName>
        <fullName evidence="11">ATP synthase F(0) complex subunit e, mitochondrial</fullName>
    </recommendedName>
</protein>
<dbReference type="InterPro" id="IPR008386">
    <property type="entry name" value="ATP_synth_F0_esu_mt"/>
</dbReference>
<dbReference type="GO" id="GO:0045039">
    <property type="term" value="P:protein insertion into mitochondrial inner membrane"/>
    <property type="evidence" value="ECO:0007669"/>
    <property type="project" value="TreeGrafter"/>
</dbReference>
<dbReference type="PANTHER" id="PTHR21435:SF1">
    <property type="entry name" value="MITOCHONDRIAL IMPORT INNER MEMBRANE TRANSLOCASE SUBUNIT TIM29"/>
    <property type="match status" value="1"/>
</dbReference>
<evidence type="ECO:0000256" key="1">
    <source>
        <dbReference type="ARBA" id="ARBA00004273"/>
    </source>
</evidence>
<evidence type="ECO:0000256" key="7">
    <source>
        <dbReference type="ARBA" id="ARBA00023065"/>
    </source>
</evidence>
<dbReference type="GO" id="GO:0042721">
    <property type="term" value="C:TIM22 mitochondrial import inner membrane insertion complex"/>
    <property type="evidence" value="ECO:0007669"/>
    <property type="project" value="InterPro"/>
</dbReference>
<sequence>MAAASVRGFFQRAGTSIKEYFQRMGNDYATVARETATGCKEKPLKAATVFTGLGFLTYAYHTNPTELEMMDYYCEKRQQLVLVPSSEHNPATRFFRLRQIREYHADLREWEHEKAVAAAEEAAKKKKWLAKDEMRYLMQVVNIPFEEGVKQFGVADLYKED</sequence>
<evidence type="ECO:0000256" key="2">
    <source>
        <dbReference type="ARBA" id="ARBA00007333"/>
    </source>
</evidence>